<feature type="domain" description="AB hydrolase-1" evidence="1">
    <location>
        <begin position="41"/>
        <end position="223"/>
    </location>
</feature>
<gene>
    <name evidence="2" type="ORF">SAMN05216204_11721</name>
</gene>
<sequence length="235" mass="25576">MKTLMLLCGLLCDEVVWEAQAEALRRDYDVRILKFVEQDSMEAMAEHVLRNAPQTFALAGHSMGGRVALEVLRRAAPRVERVALLDTGFEAAAADEAGRRGVLVDQALREGIDSVAAAWGLPMLAPRHRGDPLLVQAVLDMVGRMSGTIYAAQTRALLGRPDATGVLQNLDCPTLILCGMEDGWSPPERHRRMAELAPGSVLRLIAQCGHMSMMEQPDAVLAALREWLALGDDDA</sequence>
<dbReference type="STRING" id="1164594.SAMN05216204_11721"/>
<evidence type="ECO:0000313" key="2">
    <source>
        <dbReference type="EMBL" id="SFD13599.1"/>
    </source>
</evidence>
<dbReference type="SUPFAM" id="SSF53474">
    <property type="entry name" value="alpha/beta-Hydrolases"/>
    <property type="match status" value="1"/>
</dbReference>
<name>A0A1I1PUR7_9BURK</name>
<proteinExistence type="predicted"/>
<dbReference type="Proteomes" id="UP000198639">
    <property type="component" value="Unassembled WGS sequence"/>
</dbReference>
<dbReference type="Gene3D" id="3.40.50.1820">
    <property type="entry name" value="alpha/beta hydrolase"/>
    <property type="match status" value="1"/>
</dbReference>
<dbReference type="RefSeq" id="WP_091875313.1">
    <property type="nucleotide sequence ID" value="NZ_FOLD01000017.1"/>
</dbReference>
<protein>
    <submittedName>
        <fullName evidence="2">Pimeloyl-ACP methyl ester carboxylesterase</fullName>
    </submittedName>
</protein>
<dbReference type="Pfam" id="PF12697">
    <property type="entry name" value="Abhydrolase_6"/>
    <property type="match status" value="1"/>
</dbReference>
<evidence type="ECO:0000259" key="1">
    <source>
        <dbReference type="Pfam" id="PF12697"/>
    </source>
</evidence>
<organism evidence="2 3">
    <name type="scientific">Massilia yuzhufengensis</name>
    <dbReference type="NCBI Taxonomy" id="1164594"/>
    <lineage>
        <taxon>Bacteria</taxon>
        <taxon>Pseudomonadati</taxon>
        <taxon>Pseudomonadota</taxon>
        <taxon>Betaproteobacteria</taxon>
        <taxon>Burkholderiales</taxon>
        <taxon>Oxalobacteraceae</taxon>
        <taxon>Telluria group</taxon>
        <taxon>Massilia</taxon>
    </lineage>
</organism>
<reference evidence="3" key="1">
    <citation type="submission" date="2016-10" db="EMBL/GenBank/DDBJ databases">
        <authorList>
            <person name="Varghese N."/>
            <person name="Submissions S."/>
        </authorList>
    </citation>
    <scope>NUCLEOTIDE SEQUENCE [LARGE SCALE GENOMIC DNA]</scope>
    <source>
        <strain evidence="3">CGMCC 1.12041</strain>
    </source>
</reference>
<evidence type="ECO:0000313" key="3">
    <source>
        <dbReference type="Proteomes" id="UP000198639"/>
    </source>
</evidence>
<dbReference type="InterPro" id="IPR050266">
    <property type="entry name" value="AB_hydrolase_sf"/>
</dbReference>
<keyword evidence="3" id="KW-1185">Reference proteome</keyword>
<dbReference type="InterPro" id="IPR000073">
    <property type="entry name" value="AB_hydrolase_1"/>
</dbReference>
<accession>A0A1I1PUR7</accession>
<dbReference type="AlphaFoldDB" id="A0A1I1PUR7"/>
<dbReference type="PANTHER" id="PTHR43798:SF29">
    <property type="entry name" value="AB HYDROLASE-1 DOMAIN-CONTAINING PROTEIN"/>
    <property type="match status" value="1"/>
</dbReference>
<dbReference type="InterPro" id="IPR029058">
    <property type="entry name" value="AB_hydrolase_fold"/>
</dbReference>
<dbReference type="PANTHER" id="PTHR43798">
    <property type="entry name" value="MONOACYLGLYCEROL LIPASE"/>
    <property type="match status" value="1"/>
</dbReference>
<dbReference type="EMBL" id="FOLD01000017">
    <property type="protein sequence ID" value="SFD13599.1"/>
    <property type="molecule type" value="Genomic_DNA"/>
</dbReference>
<dbReference type="OrthoDB" id="2086224at2"/>
<dbReference type="PRINTS" id="PR00111">
    <property type="entry name" value="ABHYDROLASE"/>
</dbReference>